<evidence type="ECO:0000256" key="6">
    <source>
        <dbReference type="RuleBase" id="RU367076"/>
    </source>
</evidence>
<dbReference type="Pfam" id="PF05645">
    <property type="entry name" value="RNA_pol_Rpc82"/>
    <property type="match status" value="1"/>
</dbReference>
<dbReference type="Gene3D" id="1.10.10.10">
    <property type="entry name" value="Winged helix-like DNA-binding domain superfamily/Winged helix DNA-binding domain"/>
    <property type="match status" value="4"/>
</dbReference>
<evidence type="ECO:0000313" key="11">
    <source>
        <dbReference type="EMBL" id="AYO43091.1"/>
    </source>
</evidence>
<evidence type="ECO:0000256" key="4">
    <source>
        <dbReference type="ARBA" id="ARBA00023242"/>
    </source>
</evidence>
<evidence type="ECO:0000259" key="8">
    <source>
        <dbReference type="Pfam" id="PF05645"/>
    </source>
</evidence>
<comment type="function">
    <text evidence="5 6">DNA-dependent RNA polymerase catalyzes the transcription of DNA into RNA using the four ribonucleoside triphosphates as substrates. Specific core component of RNA polymerase III which synthesizes small RNAs, such as 5S rRNA and tRNAs.</text>
</comment>
<dbReference type="PANTHER" id="PTHR12949:SF0">
    <property type="entry name" value="DNA-DIRECTED RNA POLYMERASE III SUBUNIT RPC3"/>
    <property type="match status" value="1"/>
</dbReference>
<feature type="domain" description="RNA polymerase III Rpc82 C -terminal" evidence="8">
    <location>
        <begin position="180"/>
        <end position="400"/>
    </location>
</feature>
<evidence type="ECO:0000256" key="3">
    <source>
        <dbReference type="ARBA" id="ARBA00023163"/>
    </source>
</evidence>
<name>A0A3G2S4S0_MALR7</name>
<gene>
    <name evidence="11" type="primary">polr3c</name>
    <name evidence="11" type="ORF">DNF11_2141</name>
</gene>
<dbReference type="GO" id="GO:0005666">
    <property type="term" value="C:RNA polymerase III complex"/>
    <property type="evidence" value="ECO:0007669"/>
    <property type="project" value="UniProtKB-UniRule"/>
</dbReference>
<dbReference type="GO" id="GO:0006351">
    <property type="term" value="P:DNA-templated transcription"/>
    <property type="evidence" value="ECO:0007669"/>
    <property type="project" value="InterPro"/>
</dbReference>
<sequence>MSSVSVREQSHLCLHIIREHFGPIVESVAHVLLRRGRLTVPELVRYLNASPVSIPGHLTPKRSELTSKASSRLFPLRVVQQALIVLIQHHCVLHSKPTGDALSGEEFFEINQEEVLCRLRFGTYLSLAHAWGGDDAQDVVRVLLYHGQMRVADILSALTHSDETQVPDANRIARLRVLLVSMLQDSVVRPSTPIQHVSPLDRQLTLELSLRKTQRGVPTAKSLREIKAKVESIINEEDYRDWEGSSIGDTDGLRLGLVRKASSDQNRDKRQKRRSNTDVSVSRDDIDIDSNVWLRVHYDFFHIRLRNDIIVRATTSRYNSMTGEIMRYMLETDRPGTAPCEKDERSRPISVSSLAHRIPKDTRIQRGFDKRSIMAQYDTKRSATPSTSELLAEYVAVLTCNDNISSSVHSTRFLAPCGSGSVSGATTGTRVASTFTVEYVNIIRQLQLDMVRDVVVDRFGPIAGRIFSILVEKGKLEEKHISKIGLISMGETRDICSRLFAASILSLQEVPKSNERNPQRTFFLWYVDAVHCKSWLQDQLHRTLIQLSRRRLYEQSQKTSLLRKSERTDVREDANSLLTDWERNELASLRAVEEAITVAEARVVRDTFVLQHFS</sequence>
<dbReference type="STRING" id="425264.A0A3G2S4S0"/>
<comment type="similarity">
    <text evidence="6">Belongs to the RNA polymerase beta chain family.</text>
</comment>
<keyword evidence="3 6" id="KW-0804">Transcription</keyword>
<evidence type="ECO:0000313" key="12">
    <source>
        <dbReference type="Proteomes" id="UP000269793"/>
    </source>
</evidence>
<dbReference type="Pfam" id="PF22536">
    <property type="entry name" value="WHD_POLR3C"/>
    <property type="match status" value="1"/>
</dbReference>
<dbReference type="InterPro" id="IPR039748">
    <property type="entry name" value="RPC3"/>
</dbReference>
<dbReference type="InterPro" id="IPR008806">
    <property type="entry name" value="RNA_pol_III_Rpc82_C"/>
</dbReference>
<dbReference type="GO" id="GO:0003697">
    <property type="term" value="F:single-stranded DNA binding"/>
    <property type="evidence" value="ECO:0007669"/>
    <property type="project" value="UniProtKB-UniRule"/>
</dbReference>
<dbReference type="VEuPathDB" id="FungiDB:DNF11_2141"/>
<dbReference type="AlphaFoldDB" id="A0A3G2S4S0"/>
<evidence type="ECO:0000259" key="10">
    <source>
        <dbReference type="Pfam" id="PF22536"/>
    </source>
</evidence>
<evidence type="ECO:0000256" key="2">
    <source>
        <dbReference type="ARBA" id="ARBA00022478"/>
    </source>
</evidence>
<keyword evidence="2 6" id="KW-0240">DNA-directed RNA polymerase</keyword>
<dbReference type="InterPro" id="IPR055207">
    <property type="entry name" value="POLR3C_WHD"/>
</dbReference>
<comment type="subcellular location">
    <subcellularLocation>
        <location evidence="1 6">Nucleus</location>
    </subcellularLocation>
</comment>
<feature type="domain" description="DNA-directed RNA polymerase III subunit RPC3 winged-helix" evidence="10">
    <location>
        <begin position="452"/>
        <end position="527"/>
    </location>
</feature>
<dbReference type="InterPro" id="IPR013197">
    <property type="entry name" value="RNA_pol_III_RPC82-rel_HTH"/>
</dbReference>
<organism evidence="11 12">
    <name type="scientific">Malassezia restricta (strain ATCC 96810 / NBRC 103918 / CBS 7877)</name>
    <name type="common">Seborrheic dermatitis infection agent</name>
    <dbReference type="NCBI Taxonomy" id="425264"/>
    <lineage>
        <taxon>Eukaryota</taxon>
        <taxon>Fungi</taxon>
        <taxon>Dikarya</taxon>
        <taxon>Basidiomycota</taxon>
        <taxon>Ustilaginomycotina</taxon>
        <taxon>Malasseziomycetes</taxon>
        <taxon>Malasseziales</taxon>
        <taxon>Malasseziaceae</taxon>
        <taxon>Malassezia</taxon>
    </lineage>
</organism>
<comment type="subunit">
    <text evidence="6">Component of the RNA polymerase III (Pol III) complex consisting of 17 subunits.</text>
</comment>
<dbReference type="PANTHER" id="PTHR12949">
    <property type="entry name" value="RNA POLYMERASE III DNA DIRECTED -RELATED"/>
    <property type="match status" value="1"/>
</dbReference>
<proteinExistence type="inferred from homology"/>
<feature type="domain" description="RNA polymerase III subunit RPC82-related helix-turn-helix" evidence="9">
    <location>
        <begin position="11"/>
        <end position="53"/>
    </location>
</feature>
<accession>A0A3G2S4S0</accession>
<keyword evidence="12" id="KW-1185">Reference proteome</keyword>
<evidence type="ECO:0000259" key="9">
    <source>
        <dbReference type="Pfam" id="PF08221"/>
    </source>
</evidence>
<evidence type="ECO:0000256" key="7">
    <source>
        <dbReference type="SAM" id="MobiDB-lite"/>
    </source>
</evidence>
<evidence type="ECO:0000256" key="5">
    <source>
        <dbReference type="ARBA" id="ARBA00025127"/>
    </source>
</evidence>
<protein>
    <recommendedName>
        <fullName evidence="6">DNA-directed RNA polymerase III subunit RPC3</fullName>
        <shortName evidence="6">RNA polymerase III subunit C3</shortName>
    </recommendedName>
</protein>
<dbReference type="EMBL" id="CP033150">
    <property type="protein sequence ID" value="AYO43091.1"/>
    <property type="molecule type" value="Genomic_DNA"/>
</dbReference>
<dbReference type="OrthoDB" id="272392at2759"/>
<dbReference type="Pfam" id="PF08221">
    <property type="entry name" value="HTH_9"/>
    <property type="match status" value="1"/>
</dbReference>
<keyword evidence="4 6" id="KW-0539">Nucleus</keyword>
<feature type="region of interest" description="Disordered" evidence="7">
    <location>
        <begin position="260"/>
        <end position="281"/>
    </location>
</feature>
<evidence type="ECO:0000256" key="1">
    <source>
        <dbReference type="ARBA" id="ARBA00004123"/>
    </source>
</evidence>
<dbReference type="Proteomes" id="UP000269793">
    <property type="component" value="Chromosome III"/>
</dbReference>
<dbReference type="InterPro" id="IPR036388">
    <property type="entry name" value="WH-like_DNA-bd_sf"/>
</dbReference>
<reference evidence="11 12" key="1">
    <citation type="submission" date="2018-10" db="EMBL/GenBank/DDBJ databases">
        <title>Complete genome sequence of Malassezia restricta CBS 7877.</title>
        <authorList>
            <person name="Morand S.C."/>
            <person name="Bertignac M."/>
            <person name="Iltis A."/>
            <person name="Kolder I."/>
            <person name="Pirovano W."/>
            <person name="Jourdain R."/>
            <person name="Clavaud C."/>
        </authorList>
    </citation>
    <scope>NUCLEOTIDE SEQUENCE [LARGE SCALE GENOMIC DNA]</scope>
    <source>
        <strain evidence="11 12">CBS 7877</strain>
    </source>
</reference>